<dbReference type="PANTHER" id="PTHR33327">
    <property type="entry name" value="ENDONUCLEASE"/>
    <property type="match status" value="1"/>
</dbReference>
<dbReference type="InterPro" id="IPR055469">
    <property type="entry name" value="DUF7041"/>
</dbReference>
<reference evidence="3 4" key="1">
    <citation type="submission" date="2025-04" db="UniProtKB">
        <authorList>
            <consortium name="RefSeq"/>
        </authorList>
    </citation>
    <scope>IDENTIFICATION</scope>
    <source>
        <tissue evidence="3 4">Whole body</tissue>
    </source>
</reference>
<organism evidence="2 4">
    <name type="scientific">Ceratina calcarata</name>
    <dbReference type="NCBI Taxonomy" id="156304"/>
    <lineage>
        <taxon>Eukaryota</taxon>
        <taxon>Metazoa</taxon>
        <taxon>Ecdysozoa</taxon>
        <taxon>Arthropoda</taxon>
        <taxon>Hexapoda</taxon>
        <taxon>Insecta</taxon>
        <taxon>Pterygota</taxon>
        <taxon>Neoptera</taxon>
        <taxon>Endopterygota</taxon>
        <taxon>Hymenoptera</taxon>
        <taxon>Apocrita</taxon>
        <taxon>Aculeata</taxon>
        <taxon>Apoidea</taxon>
        <taxon>Anthophila</taxon>
        <taxon>Apidae</taxon>
        <taxon>Ceratina</taxon>
        <taxon>Zadontomerus</taxon>
    </lineage>
</organism>
<dbReference type="AlphaFoldDB" id="A0AAJ7IV14"/>
<dbReference type="KEGG" id="ccal:108622049"/>
<proteinExistence type="predicted"/>
<dbReference type="KEGG" id="ccal:108623586"/>
<dbReference type="Pfam" id="PF23055">
    <property type="entry name" value="DUF7041"/>
    <property type="match status" value="1"/>
</dbReference>
<dbReference type="RefSeq" id="XP_017877665.1">
    <property type="nucleotide sequence ID" value="XM_018022176.1"/>
</dbReference>
<dbReference type="GeneID" id="108622049"/>
<evidence type="ECO:0000313" key="4">
    <source>
        <dbReference type="RefSeq" id="XP_017877665.1"/>
    </source>
</evidence>
<name>A0AAJ7IV14_9HYME</name>
<accession>A0AAJ7IV14</accession>
<sequence length="278" mass="31852">MDSKEATGSESKVARQEVLASEFRNVQLPAFWKHEPKLWFMMLEKEFQAYNVKVNAVKTSAVVRNLDPATMRLIIDIIEAPEDKSTYEDIKQALLERLESSDETKLRRLLTELELGDRKPSELLREMKQLAGGRIADSVLRTMWVDRLPARVREVLAIVDDADLVKLAKIADKITARSSGAETAVISDAKGFEMDAKQSLQNGDIAVICNRLEKLEMRLARRDHGYGRGSYRRRSTSRRRSTQRNKEGFCYYHAKFGAESWRCRKPCSWTAPDKRQGN</sequence>
<dbReference type="PANTHER" id="PTHR33327:SF3">
    <property type="entry name" value="RNA-DIRECTED DNA POLYMERASE"/>
    <property type="match status" value="1"/>
</dbReference>
<dbReference type="GeneID" id="108623586"/>
<evidence type="ECO:0000313" key="3">
    <source>
        <dbReference type="RefSeq" id="XP_017875193.1"/>
    </source>
</evidence>
<evidence type="ECO:0000259" key="1">
    <source>
        <dbReference type="Pfam" id="PF23055"/>
    </source>
</evidence>
<gene>
    <name evidence="4" type="primary">LOC108623586</name>
    <name evidence="3" type="synonym">LOC108622049</name>
</gene>
<keyword evidence="2" id="KW-1185">Reference proteome</keyword>
<dbReference type="RefSeq" id="XP_017875193.1">
    <property type="nucleotide sequence ID" value="XM_018019704.1"/>
</dbReference>
<evidence type="ECO:0000313" key="2">
    <source>
        <dbReference type="Proteomes" id="UP000694925"/>
    </source>
</evidence>
<protein>
    <submittedName>
        <fullName evidence="3">Uncharacterized protein LOC108622049</fullName>
    </submittedName>
    <submittedName>
        <fullName evidence="4">Uncharacterized protein LOC108623586</fullName>
    </submittedName>
</protein>
<feature type="domain" description="DUF7041" evidence="1">
    <location>
        <begin position="28"/>
        <end position="111"/>
    </location>
</feature>
<dbReference type="Proteomes" id="UP000694925">
    <property type="component" value="Unplaced"/>
</dbReference>